<evidence type="ECO:0000313" key="3">
    <source>
        <dbReference type="Proteomes" id="UP001160148"/>
    </source>
</evidence>
<protein>
    <recommendedName>
        <fullName evidence="1">SPIN-DOC-like zinc-finger domain-containing protein</fullName>
    </recommendedName>
</protein>
<evidence type="ECO:0000313" key="2">
    <source>
        <dbReference type="EMBL" id="CAI6349474.1"/>
    </source>
</evidence>
<reference evidence="2 3" key="1">
    <citation type="submission" date="2023-01" db="EMBL/GenBank/DDBJ databases">
        <authorList>
            <person name="Whitehead M."/>
        </authorList>
    </citation>
    <scope>NUCLEOTIDE SEQUENCE [LARGE SCALE GENOMIC DNA]</scope>
</reference>
<sequence length="171" mass="19900">MSGRGLKRKINSECRVFNEKWSLDYFVIYSGDKIICLICKESIFVLKEYNIRRHYETKHKTTFSKFTEKLRLDKLQSLQNNFSSQQLLFKKQKNINEAATKTSFRISHLLAKRGKAFSDGSLIKECIIQAVEEICPERIDTFKNNSLSANTVPRRIDDISNNLNSQAQKKV</sequence>
<feature type="domain" description="SPIN-DOC-like zinc-finger" evidence="1">
    <location>
        <begin position="19"/>
        <end position="69"/>
    </location>
</feature>
<keyword evidence="3" id="KW-1185">Reference proteome</keyword>
<comment type="caution">
    <text evidence="2">The sequence shown here is derived from an EMBL/GenBank/DDBJ whole genome shotgun (WGS) entry which is preliminary data.</text>
</comment>
<dbReference type="AlphaFoldDB" id="A0AAV0W0J7"/>
<dbReference type="EMBL" id="CARXXK010000001">
    <property type="protein sequence ID" value="CAI6349474.1"/>
    <property type="molecule type" value="Genomic_DNA"/>
</dbReference>
<accession>A0AAV0W0J7</accession>
<evidence type="ECO:0000259" key="1">
    <source>
        <dbReference type="Pfam" id="PF18658"/>
    </source>
</evidence>
<dbReference type="PANTHER" id="PTHR45913:SF21">
    <property type="entry name" value="DUF4371 DOMAIN-CONTAINING PROTEIN"/>
    <property type="match status" value="1"/>
</dbReference>
<proteinExistence type="predicted"/>
<dbReference type="PANTHER" id="PTHR45913">
    <property type="entry name" value="EPM2A-INTERACTING PROTEIN 1"/>
    <property type="match status" value="1"/>
</dbReference>
<gene>
    <name evidence="2" type="ORF">MEUPH1_LOCUS6027</name>
</gene>
<dbReference type="Pfam" id="PF18658">
    <property type="entry name" value="zf-C2H2_12"/>
    <property type="match status" value="1"/>
</dbReference>
<name>A0AAV0W0J7_9HEMI</name>
<organism evidence="2 3">
    <name type="scientific">Macrosiphum euphorbiae</name>
    <name type="common">potato aphid</name>
    <dbReference type="NCBI Taxonomy" id="13131"/>
    <lineage>
        <taxon>Eukaryota</taxon>
        <taxon>Metazoa</taxon>
        <taxon>Ecdysozoa</taxon>
        <taxon>Arthropoda</taxon>
        <taxon>Hexapoda</taxon>
        <taxon>Insecta</taxon>
        <taxon>Pterygota</taxon>
        <taxon>Neoptera</taxon>
        <taxon>Paraneoptera</taxon>
        <taxon>Hemiptera</taxon>
        <taxon>Sternorrhyncha</taxon>
        <taxon>Aphidomorpha</taxon>
        <taxon>Aphidoidea</taxon>
        <taxon>Aphididae</taxon>
        <taxon>Macrosiphini</taxon>
        <taxon>Macrosiphum</taxon>
    </lineage>
</organism>
<dbReference type="Proteomes" id="UP001160148">
    <property type="component" value="Unassembled WGS sequence"/>
</dbReference>
<dbReference type="InterPro" id="IPR040647">
    <property type="entry name" value="SPIN-DOC_Znf-C2H2"/>
</dbReference>